<dbReference type="Pfam" id="PF13181">
    <property type="entry name" value="TPR_8"/>
    <property type="match status" value="1"/>
</dbReference>
<reference evidence="5 6" key="1">
    <citation type="submission" date="2019-08" db="EMBL/GenBank/DDBJ databases">
        <title>In-depth cultivation of the pig gut microbiome towards novel bacterial diversity and tailored functional studies.</title>
        <authorList>
            <person name="Wylensek D."/>
            <person name="Hitch T.C.A."/>
            <person name="Clavel T."/>
        </authorList>
    </citation>
    <scope>NUCLEOTIDE SEQUENCE [LARGE SCALE GENOMIC DNA]</scope>
    <source>
        <strain evidence="5 6">Oil+RF-744-WCA-WT-11</strain>
    </source>
</reference>
<dbReference type="AlphaFoldDB" id="A0A6L5X437"/>
<keyword evidence="1" id="KW-0677">Repeat</keyword>
<feature type="compositionally biased region" description="Basic and acidic residues" evidence="3">
    <location>
        <begin position="707"/>
        <end position="731"/>
    </location>
</feature>
<feature type="compositionally biased region" description="Polar residues" evidence="3">
    <location>
        <begin position="279"/>
        <end position="295"/>
    </location>
</feature>
<organism evidence="5 6">
    <name type="scientific">Porcincola intestinalis</name>
    <dbReference type="NCBI Taxonomy" id="2606632"/>
    <lineage>
        <taxon>Bacteria</taxon>
        <taxon>Bacillati</taxon>
        <taxon>Bacillota</taxon>
        <taxon>Clostridia</taxon>
        <taxon>Lachnospirales</taxon>
        <taxon>Lachnospiraceae</taxon>
        <taxon>Porcincola</taxon>
    </lineage>
</organism>
<feature type="compositionally biased region" description="Low complexity" evidence="3">
    <location>
        <begin position="312"/>
        <end position="331"/>
    </location>
</feature>
<dbReference type="Proteomes" id="UP000481852">
    <property type="component" value="Unassembled WGS sequence"/>
</dbReference>
<dbReference type="SUPFAM" id="SSF52540">
    <property type="entry name" value="P-loop containing nucleoside triphosphate hydrolases"/>
    <property type="match status" value="1"/>
</dbReference>
<gene>
    <name evidence="5" type="ORF">FYJ35_07920</name>
</gene>
<proteinExistence type="predicted"/>
<feature type="region of interest" description="Disordered" evidence="3">
    <location>
        <begin position="654"/>
        <end position="750"/>
    </location>
</feature>
<dbReference type="PROSITE" id="PS50005">
    <property type="entry name" value="TPR"/>
    <property type="match status" value="1"/>
</dbReference>
<dbReference type="SUPFAM" id="SSF48452">
    <property type="entry name" value="TPR-like"/>
    <property type="match status" value="1"/>
</dbReference>
<evidence type="ECO:0000256" key="3">
    <source>
        <dbReference type="SAM" id="MobiDB-lite"/>
    </source>
</evidence>
<feature type="compositionally biased region" description="Low complexity" evidence="3">
    <location>
        <begin position="350"/>
        <end position="368"/>
    </location>
</feature>
<feature type="compositionally biased region" description="Low complexity" evidence="3">
    <location>
        <begin position="571"/>
        <end position="603"/>
    </location>
</feature>
<keyword evidence="2" id="KW-0802">TPR repeat</keyword>
<feature type="compositionally biased region" description="Basic and acidic residues" evidence="3">
    <location>
        <begin position="332"/>
        <end position="346"/>
    </location>
</feature>
<dbReference type="InterPro" id="IPR003593">
    <property type="entry name" value="AAA+_ATPase"/>
</dbReference>
<evidence type="ECO:0000313" key="5">
    <source>
        <dbReference type="EMBL" id="MSS14970.1"/>
    </source>
</evidence>
<feature type="compositionally biased region" description="Basic and acidic residues" evidence="3">
    <location>
        <begin position="248"/>
        <end position="265"/>
    </location>
</feature>
<protein>
    <recommendedName>
        <fullName evidence="4">AAA+ ATPase domain-containing protein</fullName>
    </recommendedName>
</protein>
<feature type="repeat" description="TPR" evidence="2">
    <location>
        <begin position="74"/>
        <end position="107"/>
    </location>
</feature>
<evidence type="ECO:0000313" key="6">
    <source>
        <dbReference type="Proteomes" id="UP000481852"/>
    </source>
</evidence>
<sequence>MDKKEYQEKLSEINRLIAVEDYNSAAQVADSIDWKRVRNVQTLLMISEVYEAVNRYDMSKNLLLRAYRRSPLGRTVLYRLVECTIALGQFDEAIEYYSEFVQAAPRDNNKYILKYKIYRGRGSSLDEQINILKEYLAQEKDSERWSYELAKLYKEAGRTQECINTCDDLVLWYQSGKYVIKALELKKKIAPLTPRQQEIYDSRFDEVAQDDDQDEESEASYLQQARAERATIQQDAIKSELAEDISRAARAKQQAEAETARREEEQPLGQPAAQETAGGPQQMQPVGQSDEQSAGQPVEQPAGQPVGQTDEQSAGQPSEQPAAQAAASAQADHTEMLQRKAEDAMRPETAFSQTSSADSDSAQPAADQLSGPVDEGVHYDEKNLKQNLSESMKKIISGIGPRDVVDEEEQQLDRAIEESKEDQEEAVVSRGLGMSLGINQPEEKKAEAPKLTIDDILLSMEDKGDAVRRVISEGKDMDHVTMQPQEADGALSENRTDAAEGEDTEGYQTADAAAQPSADAAVQPSADAAAQPSADAAVQPSADAAAQPSAPEEAQKPTDTTVQPSAGTARQPSASEEAPQAADASAQPSADAAVHSSAGAEAAQPSAGTAGEQAASFRPEDWKNRPVEDILDAKTRVLPTAEIAKLHEQFRQRELKAKTAGERVAEQIASEAEAQAKKEDAGKTAASQGQPEDGIQPFGQAAAARAEASRQKQERQPADEQPHAASEKETVQRTSEQSMREVLPQTDVREPQVTAGRSYLKPYQRELFSGFLGIGNLEEQIAKAIEQAESRNGDRTSRTGNVLILGGHGCGKTTIATGIAKAVAEDMGTHSVKMARIYAADLNRKDIAATIAKIAGGVLIVEEAGDLEDSIVDQLTTAMEFRTDGMIMILEDEQRYIHDLLMRHPRFTMKFTAQIYIPTFSSQDLVNFGQLYAESQDCTLSEDAREALRARLDAAAKSGEQVSITNVVELTSRAIRNSQKFFRRIQSAKKRYDEQNRVILKAKDLR</sequence>
<dbReference type="InterPro" id="IPR027417">
    <property type="entry name" value="P-loop_NTPase"/>
</dbReference>
<dbReference type="Gene3D" id="1.25.40.10">
    <property type="entry name" value="Tetratricopeptide repeat domain"/>
    <property type="match status" value="1"/>
</dbReference>
<dbReference type="PROSITE" id="PS50330">
    <property type="entry name" value="UIM"/>
    <property type="match status" value="1"/>
</dbReference>
<name>A0A6L5X437_9FIRM</name>
<dbReference type="RefSeq" id="WP_154525339.1">
    <property type="nucleotide sequence ID" value="NZ_VULZ01000007.1"/>
</dbReference>
<dbReference type="Gene3D" id="3.40.50.300">
    <property type="entry name" value="P-loop containing nucleotide triphosphate hydrolases"/>
    <property type="match status" value="1"/>
</dbReference>
<dbReference type="CDD" id="cd00009">
    <property type="entry name" value="AAA"/>
    <property type="match status" value="1"/>
</dbReference>
<dbReference type="InterPro" id="IPR019734">
    <property type="entry name" value="TPR_rpt"/>
</dbReference>
<dbReference type="InterPro" id="IPR011990">
    <property type="entry name" value="TPR-like_helical_dom_sf"/>
</dbReference>
<evidence type="ECO:0000256" key="2">
    <source>
        <dbReference type="PROSITE-ProRule" id="PRU00339"/>
    </source>
</evidence>
<feature type="compositionally biased region" description="Basic and acidic residues" evidence="3">
    <location>
        <begin position="654"/>
        <end position="665"/>
    </location>
</feature>
<accession>A0A6L5X437</accession>
<feature type="compositionally biased region" description="Low complexity" evidence="3">
    <location>
        <begin position="510"/>
        <end position="550"/>
    </location>
</feature>
<dbReference type="PANTHER" id="PTHR44826">
    <property type="entry name" value="SPORE COAT PROTEIN SP85"/>
    <property type="match status" value="1"/>
</dbReference>
<dbReference type="EMBL" id="VULZ01000007">
    <property type="protein sequence ID" value="MSS14970.1"/>
    <property type="molecule type" value="Genomic_DNA"/>
</dbReference>
<feature type="compositionally biased region" description="Polar residues" evidence="3">
    <location>
        <begin position="557"/>
        <end position="570"/>
    </location>
</feature>
<feature type="region of interest" description="Disordered" evidence="3">
    <location>
        <begin position="248"/>
        <end position="377"/>
    </location>
</feature>
<evidence type="ECO:0000256" key="1">
    <source>
        <dbReference type="ARBA" id="ARBA00022737"/>
    </source>
</evidence>
<dbReference type="InterPro" id="IPR003903">
    <property type="entry name" value="UIM_dom"/>
</dbReference>
<dbReference type="InterPro" id="IPR051860">
    <property type="entry name" value="Plasmodium_CSP_Invasion"/>
</dbReference>
<feature type="domain" description="AAA+ ATPase" evidence="4">
    <location>
        <begin position="798"/>
        <end position="921"/>
    </location>
</feature>
<feature type="region of interest" description="Disordered" evidence="3">
    <location>
        <begin position="399"/>
        <end position="445"/>
    </location>
</feature>
<evidence type="ECO:0000259" key="4">
    <source>
        <dbReference type="SMART" id="SM00382"/>
    </source>
</evidence>
<feature type="region of interest" description="Disordered" evidence="3">
    <location>
        <begin position="468"/>
        <end position="626"/>
    </location>
</feature>
<keyword evidence="6" id="KW-1185">Reference proteome</keyword>
<dbReference type="SMART" id="SM00382">
    <property type="entry name" value="AAA"/>
    <property type="match status" value="1"/>
</dbReference>
<feature type="compositionally biased region" description="Basic and acidic residues" evidence="3">
    <location>
        <begin position="468"/>
        <end position="479"/>
    </location>
</feature>
<dbReference type="PANTHER" id="PTHR44826:SF3">
    <property type="entry name" value="SPORE COAT PROTEIN SP85"/>
    <property type="match status" value="1"/>
</dbReference>
<comment type="caution">
    <text evidence="5">The sequence shown here is derived from an EMBL/GenBank/DDBJ whole genome shotgun (WGS) entry which is preliminary data.</text>
</comment>